<evidence type="ECO:0000313" key="5">
    <source>
        <dbReference type="Proteomes" id="UP000008311"/>
    </source>
</evidence>
<dbReference type="InterPro" id="IPR004146">
    <property type="entry name" value="DC1"/>
</dbReference>
<dbReference type="InterPro" id="IPR046349">
    <property type="entry name" value="C1-like_sf"/>
</dbReference>
<dbReference type="Pfam" id="PF03107">
    <property type="entry name" value="C1_2"/>
    <property type="match status" value="1"/>
</dbReference>
<evidence type="ECO:0000313" key="4">
    <source>
        <dbReference type="EMBL" id="EEF40479.1"/>
    </source>
</evidence>
<feature type="domain" description="DC1" evidence="3">
    <location>
        <begin position="4"/>
        <end position="54"/>
    </location>
</feature>
<keyword evidence="5" id="KW-1185">Reference proteome</keyword>
<evidence type="ECO:0000259" key="3">
    <source>
        <dbReference type="Pfam" id="PF03107"/>
    </source>
</evidence>
<keyword evidence="1" id="KW-0677">Repeat</keyword>
<name>B9S774_RICCO</name>
<evidence type="ECO:0000256" key="2">
    <source>
        <dbReference type="SAM" id="MobiDB-lite"/>
    </source>
</evidence>
<protein>
    <recommendedName>
        <fullName evidence="3">DC1 domain-containing protein</fullName>
    </recommendedName>
</protein>
<proteinExistence type="predicted"/>
<feature type="region of interest" description="Disordered" evidence="2">
    <location>
        <begin position="104"/>
        <end position="123"/>
    </location>
</feature>
<sequence length="123" mass="14041">MQHFSHLHPLPFLDCKEEEEYDDKPICIACGKPCWGSDPTYGCKRCNFFLREMCLDIPREIQYFFIAFVAQIAAREAGLTTGDSIVARLIEGIAELEAEMEPLAKERGRVEGDKKQLEQEAEN</sequence>
<dbReference type="AlphaFoldDB" id="B9S774"/>
<dbReference type="PANTHER" id="PTHR46288">
    <property type="entry name" value="PHORBOL-ESTER/DAG-TYPE DOMAIN-CONTAINING PROTEIN"/>
    <property type="match status" value="1"/>
</dbReference>
<dbReference type="SUPFAM" id="SSF57889">
    <property type="entry name" value="Cysteine-rich domain"/>
    <property type="match status" value="1"/>
</dbReference>
<dbReference type="PANTHER" id="PTHR46288:SF70">
    <property type="entry name" value="CYSTEINE_HISTIDINE-RICH C1 DOMAIN FAMILY PROTEIN"/>
    <property type="match status" value="1"/>
</dbReference>
<gene>
    <name evidence="4" type="ORF">RCOM_0774190</name>
</gene>
<dbReference type="EMBL" id="EQ973884">
    <property type="protein sequence ID" value="EEF40479.1"/>
    <property type="molecule type" value="Genomic_DNA"/>
</dbReference>
<dbReference type="Proteomes" id="UP000008311">
    <property type="component" value="Unassembled WGS sequence"/>
</dbReference>
<evidence type="ECO:0000256" key="1">
    <source>
        <dbReference type="ARBA" id="ARBA00022737"/>
    </source>
</evidence>
<organism evidence="4 5">
    <name type="scientific">Ricinus communis</name>
    <name type="common">Castor bean</name>
    <dbReference type="NCBI Taxonomy" id="3988"/>
    <lineage>
        <taxon>Eukaryota</taxon>
        <taxon>Viridiplantae</taxon>
        <taxon>Streptophyta</taxon>
        <taxon>Embryophyta</taxon>
        <taxon>Tracheophyta</taxon>
        <taxon>Spermatophyta</taxon>
        <taxon>Magnoliopsida</taxon>
        <taxon>eudicotyledons</taxon>
        <taxon>Gunneridae</taxon>
        <taxon>Pentapetalae</taxon>
        <taxon>rosids</taxon>
        <taxon>fabids</taxon>
        <taxon>Malpighiales</taxon>
        <taxon>Euphorbiaceae</taxon>
        <taxon>Acalyphoideae</taxon>
        <taxon>Acalypheae</taxon>
        <taxon>Ricinus</taxon>
    </lineage>
</organism>
<reference evidence="5" key="1">
    <citation type="journal article" date="2010" name="Nat. Biotechnol.">
        <title>Draft genome sequence of the oilseed species Ricinus communis.</title>
        <authorList>
            <person name="Chan A.P."/>
            <person name="Crabtree J."/>
            <person name="Zhao Q."/>
            <person name="Lorenzi H."/>
            <person name="Orvis J."/>
            <person name="Puiu D."/>
            <person name="Melake-Berhan A."/>
            <person name="Jones K.M."/>
            <person name="Redman J."/>
            <person name="Chen G."/>
            <person name="Cahoon E.B."/>
            <person name="Gedil M."/>
            <person name="Stanke M."/>
            <person name="Haas B.J."/>
            <person name="Wortman J.R."/>
            <person name="Fraser-Liggett C.M."/>
            <person name="Ravel J."/>
            <person name="Rabinowicz P.D."/>
        </authorList>
    </citation>
    <scope>NUCLEOTIDE SEQUENCE [LARGE SCALE GENOMIC DNA]</scope>
    <source>
        <strain evidence="5">cv. Hale</strain>
    </source>
</reference>
<accession>B9S774</accession>
<dbReference type="InParanoid" id="B9S774"/>